<dbReference type="RefSeq" id="XP_014255326.1">
    <property type="nucleotide sequence ID" value="XM_014399840.2"/>
</dbReference>
<evidence type="ECO:0000256" key="3">
    <source>
        <dbReference type="ARBA" id="ARBA00022723"/>
    </source>
</evidence>
<keyword evidence="6 9" id="KW-0862">Zinc</keyword>
<dbReference type="OMA" id="DISVTIM"/>
<evidence type="ECO:0000256" key="2">
    <source>
        <dbReference type="ARBA" id="ARBA00006991"/>
    </source>
</evidence>
<dbReference type="Proteomes" id="UP000494040">
    <property type="component" value="Unassembled WGS sequence"/>
</dbReference>
<dbReference type="EnsemblMetazoa" id="XM_024227403.1">
    <property type="protein sequence ID" value="XP_024083171.1"/>
    <property type="gene ID" value="LOC106669935"/>
</dbReference>
<keyword evidence="4" id="KW-0677">Repeat</keyword>
<dbReference type="Pfam" id="PF07776">
    <property type="entry name" value="zf-AD"/>
    <property type="match status" value="1"/>
</dbReference>
<dbReference type="GO" id="GO:0006355">
    <property type="term" value="P:regulation of DNA-templated transcription"/>
    <property type="evidence" value="ECO:0007669"/>
    <property type="project" value="UniProtKB-ARBA"/>
</dbReference>
<dbReference type="InterPro" id="IPR036236">
    <property type="entry name" value="Znf_C2H2_sf"/>
</dbReference>
<comment type="similarity">
    <text evidence="2">Belongs to the krueppel C2H2-type zinc-finger protein family.</text>
</comment>
<dbReference type="PROSITE" id="PS51915">
    <property type="entry name" value="ZAD"/>
    <property type="match status" value="1"/>
</dbReference>
<feature type="domain" description="C2H2-type" evidence="10">
    <location>
        <begin position="104"/>
        <end position="131"/>
    </location>
</feature>
<dbReference type="FunFam" id="3.30.160.60:FF:001498">
    <property type="entry name" value="Zinc finger protein 404"/>
    <property type="match status" value="1"/>
</dbReference>
<dbReference type="FunFam" id="3.30.160.60:FF:000446">
    <property type="entry name" value="Zinc finger protein"/>
    <property type="match status" value="1"/>
</dbReference>
<sequence length="365" mass="42253">MKKDKTVIKSYGDMCRLCGQSEKMFMTDIFDDKLELLENINLFIPIVIMRNDNLPNKICSVCCKSVRIATDLIKKAISTDEKLRKFSPINKPCESDCLPINGPIVCDICNTEFTNMVKFDNHMRKHKDVKIEQYENKQTIKICSDCGFAYRDEEKFLNHKDNCEKTCQTCKTVVTSSCTYFSHVCEMKAVPAVKLPIQQQNLKVAIPKLKTEIKTSRKKIGSQTYWQCEFCKKIVTTKVSLDIHMRTHTGAKPYICEHCGNNFRSRANLCQHLVIHTGYKKYSCPVCNKKFSRNSFVRTHMRVHTGERPYPCEVCGHRFSQIGDKRRHMIRHTRPADPEKYRKILPNGAIVDEKEITTELLLFDG</sequence>
<proteinExistence type="inferred from homology"/>
<dbReference type="Pfam" id="PF00096">
    <property type="entry name" value="zf-C2H2"/>
    <property type="match status" value="4"/>
</dbReference>
<dbReference type="RefSeq" id="XP_024083171.1">
    <property type="nucleotide sequence ID" value="XM_024227403.1"/>
</dbReference>
<evidence type="ECO:0000256" key="9">
    <source>
        <dbReference type="PROSITE-ProRule" id="PRU01263"/>
    </source>
</evidence>
<keyword evidence="7" id="KW-0539">Nucleus</keyword>
<dbReference type="InterPro" id="IPR013087">
    <property type="entry name" value="Znf_C2H2_type"/>
</dbReference>
<feature type="domain" description="C2H2-type" evidence="10">
    <location>
        <begin position="282"/>
        <end position="309"/>
    </location>
</feature>
<dbReference type="InterPro" id="IPR012934">
    <property type="entry name" value="Znf_AD"/>
</dbReference>
<evidence type="ECO:0000256" key="1">
    <source>
        <dbReference type="ARBA" id="ARBA00004123"/>
    </source>
</evidence>
<dbReference type="EnsemblMetazoa" id="XM_014399830.2">
    <property type="protein sequence ID" value="XP_014255316.1"/>
    <property type="gene ID" value="LOC106669935"/>
</dbReference>
<dbReference type="Gene3D" id="3.30.160.60">
    <property type="entry name" value="Classic Zinc Finger"/>
    <property type="match status" value="4"/>
</dbReference>
<dbReference type="GO" id="GO:0008270">
    <property type="term" value="F:zinc ion binding"/>
    <property type="evidence" value="ECO:0007669"/>
    <property type="project" value="UniProtKB-UniRule"/>
</dbReference>
<feature type="domain" description="C2H2-type" evidence="10">
    <location>
        <begin position="226"/>
        <end position="253"/>
    </location>
</feature>
<protein>
    <recommendedName>
        <fullName evidence="14">Zinc finger protein</fullName>
    </recommendedName>
</protein>
<comment type="subcellular location">
    <subcellularLocation>
        <location evidence="1">Nucleus</location>
    </subcellularLocation>
</comment>
<reference evidence="12" key="1">
    <citation type="submission" date="2022-01" db="UniProtKB">
        <authorList>
            <consortium name="EnsemblMetazoa"/>
        </authorList>
    </citation>
    <scope>IDENTIFICATION</scope>
</reference>
<evidence type="ECO:0000259" key="11">
    <source>
        <dbReference type="PROSITE" id="PS51915"/>
    </source>
</evidence>
<keyword evidence="5 8" id="KW-0863">Zinc-finger</keyword>
<feature type="binding site" evidence="9">
    <location>
        <position position="15"/>
    </location>
    <ligand>
        <name>Zn(2+)</name>
        <dbReference type="ChEBI" id="CHEBI:29105"/>
    </ligand>
</feature>
<organism evidence="12 13">
    <name type="scientific">Cimex lectularius</name>
    <name type="common">Bed bug</name>
    <name type="synonym">Acanthia lectularia</name>
    <dbReference type="NCBI Taxonomy" id="79782"/>
    <lineage>
        <taxon>Eukaryota</taxon>
        <taxon>Metazoa</taxon>
        <taxon>Ecdysozoa</taxon>
        <taxon>Arthropoda</taxon>
        <taxon>Hexapoda</taxon>
        <taxon>Insecta</taxon>
        <taxon>Pterygota</taxon>
        <taxon>Neoptera</taxon>
        <taxon>Paraneoptera</taxon>
        <taxon>Hemiptera</taxon>
        <taxon>Heteroptera</taxon>
        <taxon>Panheteroptera</taxon>
        <taxon>Cimicomorpha</taxon>
        <taxon>Cimicidae</taxon>
        <taxon>Cimex</taxon>
    </lineage>
</organism>
<feature type="domain" description="ZAD" evidence="11">
    <location>
        <begin position="13"/>
        <end position="86"/>
    </location>
</feature>
<evidence type="ECO:0000256" key="5">
    <source>
        <dbReference type="ARBA" id="ARBA00022771"/>
    </source>
</evidence>
<dbReference type="AlphaFoldDB" id="A0A8I6TGD8"/>
<dbReference type="RefSeq" id="XP_024083170.1">
    <property type="nucleotide sequence ID" value="XM_024227402.1"/>
</dbReference>
<dbReference type="EnsemblMetazoa" id="XM_014399840.2">
    <property type="protein sequence ID" value="XP_014255326.1"/>
    <property type="gene ID" value="LOC106669935"/>
</dbReference>
<dbReference type="OrthoDB" id="8180026at2759"/>
<dbReference type="FunFam" id="3.30.160.60:FF:002343">
    <property type="entry name" value="Zinc finger protein 33A"/>
    <property type="match status" value="1"/>
</dbReference>
<dbReference type="PANTHER" id="PTHR24379">
    <property type="entry name" value="KRAB AND ZINC FINGER DOMAIN-CONTAINING"/>
    <property type="match status" value="1"/>
</dbReference>
<dbReference type="SMART" id="SM00868">
    <property type="entry name" value="zf-AD"/>
    <property type="match status" value="1"/>
</dbReference>
<evidence type="ECO:0000256" key="4">
    <source>
        <dbReference type="ARBA" id="ARBA00022737"/>
    </source>
</evidence>
<keyword evidence="3 9" id="KW-0479">Metal-binding</keyword>
<dbReference type="PANTHER" id="PTHR24379:SF121">
    <property type="entry name" value="C2H2-TYPE DOMAIN-CONTAINING PROTEIN"/>
    <property type="match status" value="1"/>
</dbReference>
<dbReference type="PROSITE" id="PS00028">
    <property type="entry name" value="ZINC_FINGER_C2H2_1"/>
    <property type="match status" value="5"/>
</dbReference>
<accession>A0A8I6TGD8</accession>
<dbReference type="SMART" id="SM00355">
    <property type="entry name" value="ZnF_C2H2"/>
    <property type="match status" value="6"/>
</dbReference>
<dbReference type="KEGG" id="clec:106669935"/>
<dbReference type="EnsemblMetazoa" id="XM_024227402.1">
    <property type="protein sequence ID" value="XP_024083170.1"/>
    <property type="gene ID" value="LOC106669935"/>
</dbReference>
<evidence type="ECO:0008006" key="14">
    <source>
        <dbReference type="Google" id="ProtNLM"/>
    </source>
</evidence>
<name>A0A8I6TGD8_CIMLE</name>
<dbReference type="SUPFAM" id="SSF57667">
    <property type="entry name" value="beta-beta-alpha zinc fingers"/>
    <property type="match status" value="3"/>
</dbReference>
<dbReference type="RefSeq" id="XP_014255316.1">
    <property type="nucleotide sequence ID" value="XM_014399830.2"/>
</dbReference>
<feature type="domain" description="C2H2-type" evidence="10">
    <location>
        <begin position="254"/>
        <end position="281"/>
    </location>
</feature>
<evidence type="ECO:0000256" key="6">
    <source>
        <dbReference type="ARBA" id="ARBA00022833"/>
    </source>
</evidence>
<dbReference type="PROSITE" id="PS50157">
    <property type="entry name" value="ZINC_FINGER_C2H2_2"/>
    <property type="match status" value="5"/>
</dbReference>
<evidence type="ECO:0000256" key="8">
    <source>
        <dbReference type="PROSITE-ProRule" id="PRU00042"/>
    </source>
</evidence>
<feature type="binding site" evidence="9">
    <location>
        <position position="59"/>
    </location>
    <ligand>
        <name>Zn(2+)</name>
        <dbReference type="ChEBI" id="CHEBI:29105"/>
    </ligand>
</feature>
<dbReference type="GO" id="GO:0005634">
    <property type="term" value="C:nucleus"/>
    <property type="evidence" value="ECO:0007669"/>
    <property type="project" value="UniProtKB-SubCell"/>
</dbReference>
<keyword evidence="13" id="KW-1185">Reference proteome</keyword>
<evidence type="ECO:0000313" key="12">
    <source>
        <dbReference type="EnsemblMetazoa" id="XP_014255316.1"/>
    </source>
</evidence>
<feature type="binding site" evidence="9">
    <location>
        <position position="62"/>
    </location>
    <ligand>
        <name>Zn(2+)</name>
        <dbReference type="ChEBI" id="CHEBI:29105"/>
    </ligand>
</feature>
<dbReference type="Gene3D" id="3.40.1800.20">
    <property type="match status" value="1"/>
</dbReference>
<evidence type="ECO:0000259" key="10">
    <source>
        <dbReference type="PROSITE" id="PS50157"/>
    </source>
</evidence>
<feature type="domain" description="C2H2-type" evidence="10">
    <location>
        <begin position="310"/>
        <end position="337"/>
    </location>
</feature>
<evidence type="ECO:0000313" key="13">
    <source>
        <dbReference type="Proteomes" id="UP000494040"/>
    </source>
</evidence>
<evidence type="ECO:0000256" key="7">
    <source>
        <dbReference type="ARBA" id="ARBA00023242"/>
    </source>
</evidence>
<feature type="binding site" evidence="9">
    <location>
        <position position="18"/>
    </location>
    <ligand>
        <name>Zn(2+)</name>
        <dbReference type="ChEBI" id="CHEBI:29105"/>
    </ligand>
</feature>
<dbReference type="GeneID" id="106669935"/>
<dbReference type="SUPFAM" id="SSF57716">
    <property type="entry name" value="Glucocorticoid receptor-like (DNA-binding domain)"/>
    <property type="match status" value="1"/>
</dbReference>